<reference evidence="1 2" key="1">
    <citation type="submission" date="2017-03" db="EMBL/GenBank/DDBJ databases">
        <title>Draft genome sequence of Streptomyces scabrisporus NF3, endophyte isolated from Amphipterygium adstringens.</title>
        <authorList>
            <person name="Vazquez M."/>
            <person name="Ceapa C.D."/>
            <person name="Rodriguez Luna D."/>
            <person name="Sanchez Esquivel S."/>
        </authorList>
    </citation>
    <scope>NUCLEOTIDE SEQUENCE [LARGE SCALE GENOMIC DNA]</scope>
    <source>
        <strain evidence="1 2">NF3</strain>
    </source>
</reference>
<comment type="caution">
    <text evidence="1">The sequence shown here is derived from an EMBL/GenBank/DDBJ whole genome shotgun (WGS) entry which is preliminary data.</text>
</comment>
<protein>
    <submittedName>
        <fullName evidence="1">Uncharacterized protein</fullName>
    </submittedName>
</protein>
<dbReference type="EMBL" id="MWQN01000003">
    <property type="protein sequence ID" value="OPC77699.1"/>
    <property type="molecule type" value="Genomic_DNA"/>
</dbReference>
<keyword evidence="2" id="KW-1185">Reference proteome</keyword>
<proteinExistence type="predicted"/>
<evidence type="ECO:0000313" key="2">
    <source>
        <dbReference type="Proteomes" id="UP000190037"/>
    </source>
</evidence>
<name>A0A1T3NLD9_9ACTN</name>
<evidence type="ECO:0000313" key="1">
    <source>
        <dbReference type="EMBL" id="OPC77699.1"/>
    </source>
</evidence>
<dbReference type="AlphaFoldDB" id="A0A1T3NLD9"/>
<accession>A0A1T3NLD9</accession>
<gene>
    <name evidence="1" type="ORF">B4N89_35960</name>
</gene>
<organism evidence="1 2">
    <name type="scientific">Embleya scabrispora</name>
    <dbReference type="NCBI Taxonomy" id="159449"/>
    <lineage>
        <taxon>Bacteria</taxon>
        <taxon>Bacillati</taxon>
        <taxon>Actinomycetota</taxon>
        <taxon>Actinomycetes</taxon>
        <taxon>Kitasatosporales</taxon>
        <taxon>Streptomycetaceae</taxon>
        <taxon>Embleya</taxon>
    </lineage>
</organism>
<dbReference type="Proteomes" id="UP000190037">
    <property type="component" value="Unassembled WGS sequence"/>
</dbReference>
<sequence>MKAQKTDIPDWLVMSFGVFTDNRQGGMMDSADPAWLRTEYQEEGSIVFATNVDPSNLLRAVGGSGTVLRPPSPDDVLDPRCYPGGMILRAGRAGNWSYCFHMLGVDAASVTEWASRNGEAVSFMWNVNALTWIEYARSGRIEASFEPGVSGGFFAETNTPALVELLRTHHEQDESFVELFNLACRELGILLTRSDLRESEFATHTR</sequence>